<keyword evidence="7" id="KW-1185">Reference proteome</keyword>
<evidence type="ECO:0000259" key="5">
    <source>
        <dbReference type="PROSITE" id="PS51677"/>
    </source>
</evidence>
<dbReference type="PANTHER" id="PTHR43123:SF1">
    <property type="entry name" value="POLYSACCHARIDE DEACETYLASE-RELATED"/>
    <property type="match status" value="1"/>
</dbReference>
<evidence type="ECO:0000256" key="2">
    <source>
        <dbReference type="ARBA" id="ARBA00010973"/>
    </source>
</evidence>
<accession>A0ABU7T888</accession>
<evidence type="ECO:0000256" key="4">
    <source>
        <dbReference type="ARBA" id="ARBA00032976"/>
    </source>
</evidence>
<dbReference type="Gene3D" id="3.20.20.370">
    <property type="entry name" value="Glycoside hydrolase/deacetylase"/>
    <property type="match status" value="1"/>
</dbReference>
<evidence type="ECO:0000313" key="6">
    <source>
        <dbReference type="EMBL" id="MEE7456750.1"/>
    </source>
</evidence>
<dbReference type="EMBL" id="MLBY01000004">
    <property type="protein sequence ID" value="MEE7456750.1"/>
    <property type="molecule type" value="Genomic_DNA"/>
</dbReference>
<dbReference type="CDD" id="cd10977">
    <property type="entry name" value="CE4_PuuE_SpCDA1"/>
    <property type="match status" value="1"/>
</dbReference>
<gene>
    <name evidence="6" type="ORF">MRSR164_08140</name>
</gene>
<dbReference type="Proteomes" id="UP001349262">
    <property type="component" value="Unassembled WGS sequence"/>
</dbReference>
<comment type="function">
    <text evidence="1">Is involved in generating a small heat-stable compound (Nod), an acylated oligomer of N-acetylglucosamine, that stimulates mitosis in various plant protoplasts.</text>
</comment>
<reference evidence="6 7" key="1">
    <citation type="journal article" date="2012" name="Genet. Mol. Biol.">
        <title>Analysis of 16S rRNA and mxaF genes revealing insights into Methylobacterium niche-specific plant association.</title>
        <authorList>
            <person name="Dourado M.N."/>
            <person name="Andreote F.D."/>
            <person name="Dini-Andreote F."/>
            <person name="Conti R."/>
            <person name="Araujo J.M."/>
            <person name="Araujo W.L."/>
        </authorList>
    </citation>
    <scope>NUCLEOTIDE SEQUENCE [LARGE SCALE GENOMIC DNA]</scope>
    <source>
        <strain evidence="6 7">SR1.6/4</strain>
    </source>
</reference>
<feature type="domain" description="NodB homology" evidence="5">
    <location>
        <begin position="67"/>
        <end position="283"/>
    </location>
</feature>
<protein>
    <recommendedName>
        <fullName evidence="3">Chitooligosaccharide deacetylase</fullName>
    </recommendedName>
    <alternativeName>
        <fullName evidence="4">Nodulation protein B</fullName>
    </alternativeName>
</protein>
<dbReference type="Pfam" id="PF01522">
    <property type="entry name" value="Polysacc_deac_1"/>
    <property type="match status" value="1"/>
</dbReference>
<evidence type="ECO:0000256" key="3">
    <source>
        <dbReference type="ARBA" id="ARBA00020071"/>
    </source>
</evidence>
<organism evidence="6 7">
    <name type="scientific">Methylobacterium radiotolerans</name>
    <dbReference type="NCBI Taxonomy" id="31998"/>
    <lineage>
        <taxon>Bacteria</taxon>
        <taxon>Pseudomonadati</taxon>
        <taxon>Pseudomonadota</taxon>
        <taxon>Alphaproteobacteria</taxon>
        <taxon>Hyphomicrobiales</taxon>
        <taxon>Methylobacteriaceae</taxon>
        <taxon>Methylobacterium</taxon>
    </lineage>
</organism>
<proteinExistence type="inferred from homology"/>
<dbReference type="InterPro" id="IPR002509">
    <property type="entry name" value="NODB_dom"/>
</dbReference>
<name>A0ABU7T888_9HYPH</name>
<dbReference type="InterPro" id="IPR017625">
    <property type="entry name" value="PuuE"/>
</dbReference>
<sequence>MKEPRDWIGYGRTPPHPRWPNEARVAVQFVLNYEEGGESCILDGDDASEGYLTEVVPTQPWPGRRHMSVESVYAYGARAGFWRLWRLLAGRGVPVTVFGVTRALERNPEAVAAMREADWEIASHGLRWIDYSAFTPEAEAAHMDEAIRLHGAVTGRRPEGWYTGRFSEHTLGLASERGFTYLSDSYADDLPYWLQGTAGHQLVVPYTLDANDMRFATYQGFNAADQFFAYLRDSFDVLYAEGETAPKMMSVGLHCRLVGRPGRVAGLIRFLDHIAAHDRVWVARRIDIARHWIATHPPG</sequence>
<dbReference type="NCBIfam" id="TIGR03212">
    <property type="entry name" value="uraD_N-term-dom"/>
    <property type="match status" value="1"/>
</dbReference>
<comment type="similarity">
    <text evidence="2">Belongs to the polysaccharide deacetylase family.</text>
</comment>
<evidence type="ECO:0000256" key="1">
    <source>
        <dbReference type="ARBA" id="ARBA00003236"/>
    </source>
</evidence>
<dbReference type="PROSITE" id="PS51677">
    <property type="entry name" value="NODB"/>
    <property type="match status" value="1"/>
</dbReference>
<dbReference type="PANTHER" id="PTHR43123">
    <property type="entry name" value="POLYSACCHARIDE DEACETYLASE-RELATED"/>
    <property type="match status" value="1"/>
</dbReference>
<evidence type="ECO:0000313" key="7">
    <source>
        <dbReference type="Proteomes" id="UP001349262"/>
    </source>
</evidence>
<comment type="caution">
    <text evidence="6">The sequence shown here is derived from an EMBL/GenBank/DDBJ whole genome shotgun (WGS) entry which is preliminary data.</text>
</comment>
<dbReference type="InterPro" id="IPR011330">
    <property type="entry name" value="Glyco_hydro/deAcase_b/a-brl"/>
</dbReference>
<dbReference type="SUPFAM" id="SSF88713">
    <property type="entry name" value="Glycoside hydrolase/deacetylase"/>
    <property type="match status" value="1"/>
</dbReference>